<evidence type="ECO:0000313" key="5">
    <source>
        <dbReference type="Proteomes" id="UP000242715"/>
    </source>
</evidence>
<dbReference type="Gene3D" id="4.10.60.10">
    <property type="entry name" value="Zinc finger, CCHC-type"/>
    <property type="match status" value="1"/>
</dbReference>
<dbReference type="InterPro" id="IPR036875">
    <property type="entry name" value="Znf_CCHC_sf"/>
</dbReference>
<evidence type="ECO:0000313" key="4">
    <source>
        <dbReference type="EMBL" id="GAU25766.1"/>
    </source>
</evidence>
<keyword evidence="1" id="KW-0862">Zinc</keyword>
<dbReference type="GO" id="GO:0003676">
    <property type="term" value="F:nucleic acid binding"/>
    <property type="evidence" value="ECO:0007669"/>
    <property type="project" value="InterPro"/>
</dbReference>
<organism evidence="4 5">
    <name type="scientific">Trifolium subterraneum</name>
    <name type="common">Subterranean clover</name>
    <dbReference type="NCBI Taxonomy" id="3900"/>
    <lineage>
        <taxon>Eukaryota</taxon>
        <taxon>Viridiplantae</taxon>
        <taxon>Streptophyta</taxon>
        <taxon>Embryophyta</taxon>
        <taxon>Tracheophyta</taxon>
        <taxon>Spermatophyta</taxon>
        <taxon>Magnoliopsida</taxon>
        <taxon>eudicotyledons</taxon>
        <taxon>Gunneridae</taxon>
        <taxon>Pentapetalae</taxon>
        <taxon>rosids</taxon>
        <taxon>fabids</taxon>
        <taxon>Fabales</taxon>
        <taxon>Fabaceae</taxon>
        <taxon>Papilionoideae</taxon>
        <taxon>50 kb inversion clade</taxon>
        <taxon>NPAAA clade</taxon>
        <taxon>Hologalegina</taxon>
        <taxon>IRL clade</taxon>
        <taxon>Trifolieae</taxon>
        <taxon>Trifolium</taxon>
    </lineage>
</organism>
<keyword evidence="1" id="KW-0863">Zinc-finger</keyword>
<gene>
    <name evidence="4" type="ORF">TSUD_222230</name>
</gene>
<keyword evidence="1" id="KW-0479">Metal-binding</keyword>
<feature type="domain" description="CCHC-type" evidence="3">
    <location>
        <begin position="210"/>
        <end position="223"/>
    </location>
</feature>
<dbReference type="EMBL" id="DF973321">
    <property type="protein sequence ID" value="GAU25766.1"/>
    <property type="molecule type" value="Genomic_DNA"/>
</dbReference>
<protein>
    <recommendedName>
        <fullName evidence="3">CCHC-type domain-containing protein</fullName>
    </recommendedName>
</protein>
<dbReference type="Proteomes" id="UP000242715">
    <property type="component" value="Unassembled WGS sequence"/>
</dbReference>
<dbReference type="InterPro" id="IPR001878">
    <property type="entry name" value="Znf_CCHC"/>
</dbReference>
<evidence type="ECO:0000256" key="1">
    <source>
        <dbReference type="PROSITE-ProRule" id="PRU00047"/>
    </source>
</evidence>
<dbReference type="GO" id="GO:0008270">
    <property type="term" value="F:zinc ion binding"/>
    <property type="evidence" value="ECO:0007669"/>
    <property type="project" value="UniProtKB-KW"/>
</dbReference>
<sequence>MTTLSTPSQLKLVEFNTQTHLPIKLNSQNYPAWYKQLNSLLIADLEGYVTGTTPCPSAIVGTGDSTSPNPAFSLWIHLEMLGLPFNGPFLIGHTIRSIADELALIGNSVDDIDLVIHTLNGLGPSFKEFTASIRTRDTHILFNDLYDKLVDFEMFLQREENLTTTPPMTANYAHRRQNNYGRGRNFTRSPSKSAVPINKKATSSDEQVTCQFCGKDGHIAKNCYYIRGFPKKQRGRPVAHIAQATKPANIEPPIWLFDSGASHHITNDINNLSLKSDYTGSDQLQVANGKGFEHGGDFTARSE</sequence>
<evidence type="ECO:0000256" key="2">
    <source>
        <dbReference type="SAM" id="MobiDB-lite"/>
    </source>
</evidence>
<dbReference type="AlphaFoldDB" id="A0A2Z6M1T7"/>
<dbReference type="PANTHER" id="PTHR47481">
    <property type="match status" value="1"/>
</dbReference>
<dbReference type="SUPFAM" id="SSF57756">
    <property type="entry name" value="Retrovirus zinc finger-like domains"/>
    <property type="match status" value="1"/>
</dbReference>
<feature type="region of interest" description="Disordered" evidence="2">
    <location>
        <begin position="179"/>
        <end position="200"/>
    </location>
</feature>
<proteinExistence type="predicted"/>
<name>A0A2Z6M1T7_TRISU</name>
<accession>A0A2Z6M1T7</accession>
<keyword evidence="5" id="KW-1185">Reference proteome</keyword>
<reference evidence="5" key="1">
    <citation type="journal article" date="2017" name="Front. Plant Sci.">
        <title>Climate Clever Clovers: New Paradigm to Reduce the Environmental Footprint of Ruminants by Breeding Low Methanogenic Forages Utilizing Haplotype Variation.</title>
        <authorList>
            <person name="Kaur P."/>
            <person name="Appels R."/>
            <person name="Bayer P.E."/>
            <person name="Keeble-Gagnere G."/>
            <person name="Wang J."/>
            <person name="Hirakawa H."/>
            <person name="Shirasawa K."/>
            <person name="Vercoe P."/>
            <person name="Stefanova K."/>
            <person name="Durmic Z."/>
            <person name="Nichols P."/>
            <person name="Revell C."/>
            <person name="Isobe S.N."/>
            <person name="Edwards D."/>
            <person name="Erskine W."/>
        </authorList>
    </citation>
    <scope>NUCLEOTIDE SEQUENCE [LARGE SCALE GENOMIC DNA]</scope>
    <source>
        <strain evidence="5">cv. Daliak</strain>
    </source>
</reference>
<dbReference type="PANTHER" id="PTHR47481:SF9">
    <property type="entry name" value="RETROTRANSPOSON GAG DOMAIN-CONTAINING PROTEIN"/>
    <property type="match status" value="1"/>
</dbReference>
<dbReference type="OrthoDB" id="1432179at2759"/>
<dbReference type="PROSITE" id="PS50158">
    <property type="entry name" value="ZF_CCHC"/>
    <property type="match status" value="1"/>
</dbReference>
<evidence type="ECO:0000259" key="3">
    <source>
        <dbReference type="PROSITE" id="PS50158"/>
    </source>
</evidence>